<evidence type="ECO:0000256" key="4">
    <source>
        <dbReference type="ARBA" id="ARBA00023136"/>
    </source>
</evidence>
<evidence type="ECO:0000313" key="7">
    <source>
        <dbReference type="RefSeq" id="XP_026681896.1"/>
    </source>
</evidence>
<dbReference type="KEGG" id="dci:108252804"/>
<keyword evidence="2" id="KW-0597">Phosphoprotein</keyword>
<dbReference type="Gene3D" id="1.20.58.60">
    <property type="match status" value="3"/>
</dbReference>
<dbReference type="PaxDb" id="121845-A0A3Q0J0C8"/>
<name>A0A3Q0J0C8_DIACI</name>
<dbReference type="GeneID" id="108252804"/>
<feature type="coiled-coil region" evidence="5">
    <location>
        <begin position="203"/>
        <end position="230"/>
    </location>
</feature>
<organism evidence="6 7">
    <name type="scientific">Diaphorina citri</name>
    <name type="common">Asian citrus psyllid</name>
    <dbReference type="NCBI Taxonomy" id="121845"/>
    <lineage>
        <taxon>Eukaryota</taxon>
        <taxon>Metazoa</taxon>
        <taxon>Ecdysozoa</taxon>
        <taxon>Arthropoda</taxon>
        <taxon>Hexapoda</taxon>
        <taxon>Insecta</taxon>
        <taxon>Pterygota</taxon>
        <taxon>Neoptera</taxon>
        <taxon>Paraneoptera</taxon>
        <taxon>Hemiptera</taxon>
        <taxon>Sternorrhyncha</taxon>
        <taxon>Psylloidea</taxon>
        <taxon>Psyllidae</taxon>
        <taxon>Diaphorininae</taxon>
        <taxon>Diaphorina</taxon>
    </lineage>
</organism>
<feature type="coiled-coil region" evidence="5">
    <location>
        <begin position="744"/>
        <end position="778"/>
    </location>
</feature>
<comment type="subcellular location">
    <subcellularLocation>
        <location evidence="1">Endomembrane system</location>
    </subcellularLocation>
</comment>
<evidence type="ECO:0000256" key="2">
    <source>
        <dbReference type="ARBA" id="ARBA00022553"/>
    </source>
</evidence>
<proteinExistence type="predicted"/>
<gene>
    <name evidence="7" type="primary">LOC108252804</name>
</gene>
<keyword evidence="4" id="KW-0472">Membrane</keyword>
<evidence type="ECO:0000256" key="3">
    <source>
        <dbReference type="ARBA" id="ARBA00022737"/>
    </source>
</evidence>
<evidence type="ECO:0000256" key="5">
    <source>
        <dbReference type="SAM" id="Coils"/>
    </source>
</evidence>
<dbReference type="STRING" id="121845.A0A3Q0J0C8"/>
<accession>A0A3Q0J0C8</accession>
<keyword evidence="6" id="KW-1185">Reference proteome</keyword>
<keyword evidence="3" id="KW-0677">Repeat</keyword>
<reference evidence="7" key="1">
    <citation type="submission" date="2025-08" db="UniProtKB">
        <authorList>
            <consortium name="RefSeq"/>
        </authorList>
    </citation>
    <scope>IDENTIFICATION</scope>
</reference>
<protein>
    <submittedName>
        <fullName evidence="7">Girdin homolog</fullName>
    </submittedName>
</protein>
<sequence>MAHNSLYINNRQQTLEQIQHHEKLLQDVILSPDNKLEWQSKLKDFKEKDLKEAIKQSKALLTPSSAEEGSPIKDKIDRLEKETKAQSDRIQDALKTLNQLIGHRKEFEVDVENVEAKLKELEVAVEGDVKTNNVLMLQELLNKYAQLNEEAGELNMMISNVSIATEHMNLNDADRLTVNDSVSSMQKRYAQLSRTIEDRISTVNNKLQSVKRLQHKVEEAKALLQKAESQLARPVSTQAEDISEALTVYQKLLDEINSWKNSQSDEDLVHLADSIKPLDEVVERIENHAVPKLKSLLLLREQFTTLIMQIVGFITETTARVGEVDGNSATVQEKIDKYDKIIADIQEYEAILATASDKGDQLSSDGTISDRNEITEQLQSRKQQLHNLRKTVEKLRQQNEKRAAESEKLGAELEEIIEALHARETAVKTLPVLLLEVTSVDVELDKQRVRYIVEAWLSRYPSSITTTGPVKKLELATKEVQPYVQRYETLKKNIAEAIDKFETQASEHEAYKQAYNEAYDWLRKAKLDCQETLKKNIAEAIDKFETQANEHEAYKQAYNEAYDWLRKAKLGAQANADCHGEQQTTKDKADKIKQITKSLPEGQKLIDKTVALKNNVLESTGPIGKENINQEINQITLDWTNLQNTLQDIDKHHAKCLSLWNDFLSSKNTLEKWIEGFQKKIESEKDIGDCTNLDDLEKYKALLQEGLHKEADNKKVLIDSFNKGIIGMTELESEEVKDLIQVGVHGLQVELNALLQNIEAEINKVANAAQERKAMQDKISKLQSWLKQVTDLQLLPTHEPLASIQCQVLFNTAKVCHG</sequence>
<evidence type="ECO:0000313" key="6">
    <source>
        <dbReference type="Proteomes" id="UP000079169"/>
    </source>
</evidence>
<evidence type="ECO:0000256" key="1">
    <source>
        <dbReference type="ARBA" id="ARBA00004308"/>
    </source>
</evidence>
<keyword evidence="5" id="KW-0175">Coiled coil</keyword>
<dbReference type="AlphaFoldDB" id="A0A3Q0J0C8"/>
<dbReference type="Proteomes" id="UP000079169">
    <property type="component" value="Unplaced"/>
</dbReference>
<feature type="coiled-coil region" evidence="5">
    <location>
        <begin position="76"/>
        <end position="157"/>
    </location>
</feature>
<dbReference type="SUPFAM" id="SSF46966">
    <property type="entry name" value="Spectrin repeat"/>
    <property type="match status" value="4"/>
</dbReference>
<feature type="coiled-coil region" evidence="5">
    <location>
        <begin position="371"/>
        <end position="412"/>
    </location>
</feature>
<dbReference type="PANTHER" id="PTHR14514">
    <property type="entry name" value="PKA ANCHORING PROTEIN"/>
    <property type="match status" value="1"/>
</dbReference>
<dbReference type="RefSeq" id="XP_026681896.1">
    <property type="nucleotide sequence ID" value="XM_026826095.1"/>
</dbReference>
<dbReference type="PANTHER" id="PTHR14514:SF7">
    <property type="entry name" value="KASH DOMAIN-CONTAINING PROTEIN"/>
    <property type="match status" value="1"/>
</dbReference>